<protein>
    <submittedName>
        <fullName evidence="1">Uncharacterized protein</fullName>
    </submittedName>
</protein>
<gene>
    <name evidence="1" type="ORF">AJ85_01035</name>
</gene>
<dbReference type="AlphaFoldDB" id="A0A4V3X829"/>
<proteinExistence type="predicted"/>
<reference evidence="1 2" key="1">
    <citation type="submission" date="2014-01" db="EMBL/GenBank/DDBJ databases">
        <title>Draft genome sequencing of Bacillus alcalophilus CGMCC 1.3604.</title>
        <authorList>
            <person name="Yang J."/>
            <person name="Diao L."/>
            <person name="Yang S."/>
        </authorList>
    </citation>
    <scope>NUCLEOTIDE SEQUENCE [LARGE SCALE GENOMIC DNA]</scope>
    <source>
        <strain evidence="1 2">CGMCC 1.3604</strain>
    </source>
</reference>
<comment type="caution">
    <text evidence="1">The sequence shown here is derived from an EMBL/GenBank/DDBJ whole genome shotgun (WGS) entry which is preliminary data.</text>
</comment>
<dbReference type="EMBL" id="JALP01000339">
    <property type="protein sequence ID" value="THG88682.1"/>
    <property type="molecule type" value="Genomic_DNA"/>
</dbReference>
<organism evidence="1 2">
    <name type="scientific">Alkalihalobacillus alcalophilus ATCC 27647 = CGMCC 1.3604</name>
    <dbReference type="NCBI Taxonomy" id="1218173"/>
    <lineage>
        <taxon>Bacteria</taxon>
        <taxon>Bacillati</taxon>
        <taxon>Bacillota</taxon>
        <taxon>Bacilli</taxon>
        <taxon>Bacillales</taxon>
        <taxon>Bacillaceae</taxon>
        <taxon>Alkalihalobacillus</taxon>
    </lineage>
</organism>
<evidence type="ECO:0000313" key="2">
    <source>
        <dbReference type="Proteomes" id="UP000297014"/>
    </source>
</evidence>
<accession>A0A4V3X829</accession>
<name>A0A4V3X829_ALKAL</name>
<evidence type="ECO:0000313" key="1">
    <source>
        <dbReference type="EMBL" id="THG88682.1"/>
    </source>
</evidence>
<sequence>MRGIVIAPKYILKNNGESIYFPGSTGIEDIDLM</sequence>
<dbReference type="Proteomes" id="UP000297014">
    <property type="component" value="Unassembled WGS sequence"/>
</dbReference>